<dbReference type="PANTHER" id="PTHR38663">
    <property type="match status" value="1"/>
</dbReference>
<proteinExistence type="predicted"/>
<sequence>MAQGSTPNDAHDQPPQPNTEEVLDVVIIGAGPCGLAVAARLREDTPAALFTDEEHRRFLWLRRHGNKVTLKNVKTGKVSRGAAHRPEYRMVVLDAEGDKWMARWNKLFDTYGITHLRSPMQWHVDPADRDSLLAFAHGERRQDELVEIRGCVGKEISKHKKKARMGVRPSFQDHQPNRDINERDRDDYFTPSRELFREHCEIVRNKYLLDEGLLHQETVLDITYGVIRGISIDDENLFTIKTNKSVWYTRSAVLAVGPANGPSIPRIPGMPEEAMHPTPGGQCQCCHTALIKRVPDDFVQARINANRKTNVLVIGGGLTSAQISDLAIRRGVTKVWHLMRGPCKIKAFDVDLSWMGKYKNSKQAEFWTADSDAERYQMLMDARGGGSITARYHGKLKRHVASGRLDLRTYTQVVEANFIEGAVPGFGGGAWEVKTEPAIADLPLMDYIYFATGIQSNFETLPYLQSMLKSYPIHGHGGFPCVNDRLMWKDGVPLYLAGRLSGLQIGPAAPNIGGAKLSAERIALAMDEFIAEEKGVDGTNGVGGTYDTPLIRYASGFGSKYSCLEER</sequence>
<dbReference type="KEGG" id="sapo:SAPIO_CDS3785"/>
<dbReference type="RefSeq" id="XP_016643846.1">
    <property type="nucleotide sequence ID" value="XM_016786503.1"/>
</dbReference>
<dbReference type="SUPFAM" id="SSF51905">
    <property type="entry name" value="FAD/NAD(P)-binding domain"/>
    <property type="match status" value="1"/>
</dbReference>
<evidence type="ECO:0000313" key="3">
    <source>
        <dbReference type="Proteomes" id="UP000028545"/>
    </source>
</evidence>
<comment type="caution">
    <text evidence="2">The sequence shown here is derived from an EMBL/GenBank/DDBJ whole genome shotgun (WGS) entry which is preliminary data.</text>
</comment>
<dbReference type="OrthoDB" id="76038at2759"/>
<dbReference type="Gene3D" id="3.50.50.60">
    <property type="entry name" value="FAD/NAD(P)-binding domain"/>
    <property type="match status" value="2"/>
</dbReference>
<accession>A0A084G9N5</accession>
<evidence type="ECO:0000256" key="1">
    <source>
        <dbReference type="SAM" id="MobiDB-lite"/>
    </source>
</evidence>
<dbReference type="VEuPathDB" id="FungiDB:SAPIO_CDS3785"/>
<dbReference type="AlphaFoldDB" id="A0A084G9N5"/>
<dbReference type="PANTHER" id="PTHR38663:SF1">
    <property type="entry name" value="L-ORNITHINE N(5)-MONOOXYGENASE"/>
    <property type="match status" value="1"/>
</dbReference>
<dbReference type="EMBL" id="JOWA01000089">
    <property type="protein sequence ID" value="KEZ44047.1"/>
    <property type="molecule type" value="Genomic_DNA"/>
</dbReference>
<dbReference type="OMA" id="KHGRKMN"/>
<evidence type="ECO:0000313" key="2">
    <source>
        <dbReference type="EMBL" id="KEZ44047.1"/>
    </source>
</evidence>
<dbReference type="HOGENOM" id="CLU_014633_1_1_1"/>
<keyword evidence="3" id="KW-1185">Reference proteome</keyword>
<organism evidence="2 3">
    <name type="scientific">Pseudallescheria apiosperma</name>
    <name type="common">Scedosporium apiospermum</name>
    <dbReference type="NCBI Taxonomy" id="563466"/>
    <lineage>
        <taxon>Eukaryota</taxon>
        <taxon>Fungi</taxon>
        <taxon>Dikarya</taxon>
        <taxon>Ascomycota</taxon>
        <taxon>Pezizomycotina</taxon>
        <taxon>Sordariomycetes</taxon>
        <taxon>Hypocreomycetidae</taxon>
        <taxon>Microascales</taxon>
        <taxon>Microascaceae</taxon>
        <taxon>Scedosporium</taxon>
    </lineage>
</organism>
<gene>
    <name evidence="2" type="ORF">SAPIO_CDS3785</name>
</gene>
<feature type="region of interest" description="Disordered" evidence="1">
    <location>
        <begin position="163"/>
        <end position="185"/>
    </location>
</feature>
<dbReference type="Proteomes" id="UP000028545">
    <property type="component" value="Unassembled WGS sequence"/>
</dbReference>
<dbReference type="InterPro" id="IPR036188">
    <property type="entry name" value="FAD/NAD-bd_sf"/>
</dbReference>
<name>A0A084G9N5_PSEDA</name>
<feature type="compositionally biased region" description="Basic and acidic residues" evidence="1">
    <location>
        <begin position="175"/>
        <end position="185"/>
    </location>
</feature>
<protein>
    <submittedName>
        <fullName evidence="2">Uncharacterized protein</fullName>
    </submittedName>
</protein>
<reference evidence="2 3" key="1">
    <citation type="journal article" date="2014" name="Genome Announc.">
        <title>Draft genome sequence of the pathogenic fungus Scedosporium apiospermum.</title>
        <authorList>
            <person name="Vandeputte P."/>
            <person name="Ghamrawi S."/>
            <person name="Rechenmann M."/>
            <person name="Iltis A."/>
            <person name="Giraud S."/>
            <person name="Fleury M."/>
            <person name="Thornton C."/>
            <person name="Delhaes L."/>
            <person name="Meyer W."/>
            <person name="Papon N."/>
            <person name="Bouchara J.P."/>
        </authorList>
    </citation>
    <scope>NUCLEOTIDE SEQUENCE [LARGE SCALE GENOMIC DNA]</scope>
    <source>
        <strain evidence="2 3">IHEM 14462</strain>
    </source>
</reference>
<dbReference type="GeneID" id="27722857"/>